<gene>
    <name evidence="2" type="ORF">SPARVUS_LOCUS4736560</name>
</gene>
<evidence type="ECO:0000313" key="3">
    <source>
        <dbReference type="Proteomes" id="UP001162483"/>
    </source>
</evidence>
<keyword evidence="3" id="KW-1185">Reference proteome</keyword>
<organism evidence="2 3">
    <name type="scientific">Staurois parvus</name>
    <dbReference type="NCBI Taxonomy" id="386267"/>
    <lineage>
        <taxon>Eukaryota</taxon>
        <taxon>Metazoa</taxon>
        <taxon>Chordata</taxon>
        <taxon>Craniata</taxon>
        <taxon>Vertebrata</taxon>
        <taxon>Euteleostomi</taxon>
        <taxon>Amphibia</taxon>
        <taxon>Batrachia</taxon>
        <taxon>Anura</taxon>
        <taxon>Neobatrachia</taxon>
        <taxon>Ranoidea</taxon>
        <taxon>Ranidae</taxon>
        <taxon>Staurois</taxon>
    </lineage>
</organism>
<evidence type="ECO:0000313" key="2">
    <source>
        <dbReference type="EMBL" id="CAI9557629.1"/>
    </source>
</evidence>
<dbReference type="Proteomes" id="UP001162483">
    <property type="component" value="Unassembled WGS sequence"/>
</dbReference>
<name>A0ABN9CD12_9NEOB</name>
<evidence type="ECO:0000256" key="1">
    <source>
        <dbReference type="SAM" id="MobiDB-lite"/>
    </source>
</evidence>
<comment type="caution">
    <text evidence="2">The sequence shown here is derived from an EMBL/GenBank/DDBJ whole genome shotgun (WGS) entry which is preliminary data.</text>
</comment>
<dbReference type="EMBL" id="CATNWA010009212">
    <property type="protein sequence ID" value="CAI9557629.1"/>
    <property type="molecule type" value="Genomic_DNA"/>
</dbReference>
<sequence>MQGPGFRNTLNKNITGKGASGGGVGETGYYYYTVFIKRDMEGGGVGVEGRFIAGEGLLGFGFAP</sequence>
<proteinExistence type="predicted"/>
<feature type="region of interest" description="Disordered" evidence="1">
    <location>
        <begin position="1"/>
        <end position="22"/>
    </location>
</feature>
<accession>A0ABN9CD12</accession>
<reference evidence="2" key="1">
    <citation type="submission" date="2023-05" db="EMBL/GenBank/DDBJ databases">
        <authorList>
            <person name="Stuckert A."/>
        </authorList>
    </citation>
    <scope>NUCLEOTIDE SEQUENCE</scope>
</reference>
<protein>
    <submittedName>
        <fullName evidence="2">Uncharacterized protein</fullName>
    </submittedName>
</protein>